<reference evidence="3" key="1">
    <citation type="journal article" date="2019" name="Int. J. Syst. Evol. Microbiol.">
        <title>The Global Catalogue of Microorganisms (GCM) 10K type strain sequencing project: providing services to taxonomists for standard genome sequencing and annotation.</title>
        <authorList>
            <consortium name="The Broad Institute Genomics Platform"/>
            <consortium name="The Broad Institute Genome Sequencing Center for Infectious Disease"/>
            <person name="Wu L."/>
            <person name="Ma J."/>
        </authorList>
    </citation>
    <scope>NUCLEOTIDE SEQUENCE [LARGE SCALE GENOMIC DNA]</scope>
    <source>
        <strain evidence="3">CGMCC 4.1415</strain>
    </source>
</reference>
<dbReference type="RefSeq" id="WP_378230804.1">
    <property type="nucleotide sequence ID" value="NZ_JBHSLL010000054.1"/>
</dbReference>
<keyword evidence="1" id="KW-0472">Membrane</keyword>
<feature type="transmembrane region" description="Helical" evidence="1">
    <location>
        <begin position="73"/>
        <end position="95"/>
    </location>
</feature>
<dbReference type="Pfam" id="PF03334">
    <property type="entry name" value="PhaG_MnhG_YufB"/>
    <property type="match status" value="1"/>
</dbReference>
<comment type="caution">
    <text evidence="2">The sequence shown here is derived from an EMBL/GenBank/DDBJ whole genome shotgun (WGS) entry which is preliminary data.</text>
</comment>
<dbReference type="PANTHER" id="PTHR34703:SF1">
    <property type="entry name" value="ANTIPORTER SUBUNIT MNHG2-RELATED"/>
    <property type="match status" value="1"/>
</dbReference>
<keyword evidence="3" id="KW-1185">Reference proteome</keyword>
<evidence type="ECO:0000313" key="3">
    <source>
        <dbReference type="Proteomes" id="UP001596016"/>
    </source>
</evidence>
<accession>A0ABW0H3C4</accession>
<organism evidence="2 3">
    <name type="scientific">Aquamicrobium segne</name>
    <dbReference type="NCBI Taxonomy" id="469547"/>
    <lineage>
        <taxon>Bacteria</taxon>
        <taxon>Pseudomonadati</taxon>
        <taxon>Pseudomonadota</taxon>
        <taxon>Alphaproteobacteria</taxon>
        <taxon>Hyphomicrobiales</taxon>
        <taxon>Phyllobacteriaceae</taxon>
        <taxon>Aquamicrobium</taxon>
    </lineage>
</organism>
<dbReference type="InterPro" id="IPR005133">
    <property type="entry name" value="PhaG_MnhG_YufB"/>
</dbReference>
<dbReference type="Proteomes" id="UP001596016">
    <property type="component" value="Unassembled WGS sequence"/>
</dbReference>
<evidence type="ECO:0000313" key="2">
    <source>
        <dbReference type="EMBL" id="MFC5387128.1"/>
    </source>
</evidence>
<sequence>MTHFADLPLVVAILVAVLVLIGGVLTLLGAIGTLKADTFYKRLHMPTLGTTWGAGAILIGSMLAFSLAGGRLVIHELLITILVTVTTPVTVMLLARATLYRDRIEKTPQVPSFSAVTESVSQKMVNPVQDSETD</sequence>
<feature type="transmembrane region" description="Helical" evidence="1">
    <location>
        <begin position="46"/>
        <end position="67"/>
    </location>
</feature>
<keyword evidence="1" id="KW-1133">Transmembrane helix</keyword>
<proteinExistence type="predicted"/>
<dbReference type="PANTHER" id="PTHR34703">
    <property type="entry name" value="ANTIPORTER SUBUNIT MNHG2-RELATED"/>
    <property type="match status" value="1"/>
</dbReference>
<keyword evidence="1" id="KW-0812">Transmembrane</keyword>
<name>A0ABW0H3C4_9HYPH</name>
<protein>
    <submittedName>
        <fullName evidence="2">Monovalent cation/H(+) antiporter subunit G</fullName>
    </submittedName>
</protein>
<dbReference type="NCBIfam" id="TIGR01300">
    <property type="entry name" value="CPA3_mnhG_phaG"/>
    <property type="match status" value="1"/>
</dbReference>
<gene>
    <name evidence="2" type="primary">mnhG</name>
    <name evidence="2" type="ORF">ACFPLB_14290</name>
</gene>
<evidence type="ECO:0000256" key="1">
    <source>
        <dbReference type="SAM" id="Phobius"/>
    </source>
</evidence>
<feature type="transmembrane region" description="Helical" evidence="1">
    <location>
        <begin position="12"/>
        <end position="34"/>
    </location>
</feature>
<dbReference type="EMBL" id="JBHSLL010000054">
    <property type="protein sequence ID" value="MFC5387128.1"/>
    <property type="molecule type" value="Genomic_DNA"/>
</dbReference>